<evidence type="ECO:0000256" key="6">
    <source>
        <dbReference type="ARBA" id="ARBA00022692"/>
    </source>
</evidence>
<comment type="similarity">
    <text evidence="3 10">Belongs to the glycosyltransferase 22 family.</text>
</comment>
<evidence type="ECO:0000313" key="12">
    <source>
        <dbReference type="Ensembl" id="ENSSSUP00005014897.1"/>
    </source>
</evidence>
<proteinExistence type="inferred from homology"/>
<sequence length="313" mass="35064">MASRGARQRPKGGGGGGGDAAAAADKLRELLCSREASGAEPRTELSGNKAGQVWAPEGSTAFKCLLSARLCAALLSNISDCDETFNYWEPTHYLIYGKGFQTWEYSPVYAIRSYAYLLLHAWPAAFHARILQTNKILVFYFLRCLLAFVSCICELYFYNLPIAFDLLVVKHRWKSFFHWSLVALILFLVPVVVIDSYYYGKLVVAPLNIVLYNVFTPHGPDLYGTEPWYFYLINGFLNFNVAFALALLVLPLTSLMEHLLQRFHEMLPLRVSALPPGALHRDVELAGVRNAVRVRALVLLPLCGAVQRVSWAP</sequence>
<keyword evidence="6 10" id="KW-0812">Transmembrane</keyword>
<keyword evidence="7 10" id="KW-0256">Endoplasmic reticulum</keyword>
<evidence type="ECO:0000256" key="5">
    <source>
        <dbReference type="ARBA" id="ARBA00022679"/>
    </source>
</evidence>
<organism evidence="12 13">
    <name type="scientific">Suricata suricatta</name>
    <name type="common">Meerkat</name>
    <dbReference type="NCBI Taxonomy" id="37032"/>
    <lineage>
        <taxon>Eukaryota</taxon>
        <taxon>Metazoa</taxon>
        <taxon>Chordata</taxon>
        <taxon>Craniata</taxon>
        <taxon>Vertebrata</taxon>
        <taxon>Euteleostomi</taxon>
        <taxon>Mammalia</taxon>
        <taxon>Eutheria</taxon>
        <taxon>Laurasiatheria</taxon>
        <taxon>Carnivora</taxon>
        <taxon>Feliformia</taxon>
        <taxon>Herpestidae</taxon>
        <taxon>Suricata</taxon>
    </lineage>
</organism>
<dbReference type="Pfam" id="PF03901">
    <property type="entry name" value="Glyco_transf_22"/>
    <property type="match status" value="2"/>
</dbReference>
<evidence type="ECO:0000313" key="13">
    <source>
        <dbReference type="Proteomes" id="UP000472268"/>
    </source>
</evidence>
<comment type="pathway">
    <text evidence="2">Protein modification; protein glycosylation.</text>
</comment>
<evidence type="ECO:0000256" key="7">
    <source>
        <dbReference type="ARBA" id="ARBA00022824"/>
    </source>
</evidence>
<dbReference type="Proteomes" id="UP000472268">
    <property type="component" value="Chromosome 11"/>
</dbReference>
<evidence type="ECO:0000256" key="8">
    <source>
        <dbReference type="ARBA" id="ARBA00022989"/>
    </source>
</evidence>
<dbReference type="GO" id="GO:0000026">
    <property type="term" value="F:alpha-1,2-mannosyltransferase activity"/>
    <property type="evidence" value="ECO:0007669"/>
    <property type="project" value="TreeGrafter"/>
</dbReference>
<evidence type="ECO:0000256" key="4">
    <source>
        <dbReference type="ARBA" id="ARBA00022676"/>
    </source>
</evidence>
<comment type="caution">
    <text evidence="10">Lacks conserved residue(s) required for the propagation of feature annotation.</text>
</comment>
<reference evidence="12 13" key="1">
    <citation type="submission" date="2019-05" db="EMBL/GenBank/DDBJ databases">
        <title>A Chromosome-scale Meerkat (S. suricatta) Genome Assembly.</title>
        <authorList>
            <person name="Dudchenko O."/>
            <person name="Lieberman Aiden E."/>
            <person name="Tung J."/>
            <person name="Barreiro L.B."/>
            <person name="Clutton-Brock T.H."/>
        </authorList>
    </citation>
    <scope>NUCLEOTIDE SEQUENCE [LARGE SCALE GENOMIC DNA]</scope>
</reference>
<protein>
    <recommendedName>
        <fullName evidence="10">Mannosyltransferase</fullName>
        <ecNumber evidence="10">2.4.1.-</ecNumber>
    </recommendedName>
</protein>
<dbReference type="EC" id="2.4.1.-" evidence="10"/>
<feature type="compositionally biased region" description="Basic residues" evidence="11">
    <location>
        <begin position="1"/>
        <end position="10"/>
    </location>
</feature>
<feature type="region of interest" description="Disordered" evidence="11">
    <location>
        <begin position="1"/>
        <end position="22"/>
    </location>
</feature>
<evidence type="ECO:0000256" key="3">
    <source>
        <dbReference type="ARBA" id="ARBA00007063"/>
    </source>
</evidence>
<dbReference type="GO" id="GO:0006487">
    <property type="term" value="P:protein N-linked glycosylation"/>
    <property type="evidence" value="ECO:0007669"/>
    <property type="project" value="TreeGrafter"/>
</dbReference>
<dbReference type="AlphaFoldDB" id="A0A673TNI0"/>
<dbReference type="PANTHER" id="PTHR22760:SF2">
    <property type="entry name" value="ALPHA-1,2-MANNOSYLTRANSFERASE ALG9"/>
    <property type="match status" value="1"/>
</dbReference>
<dbReference type="GO" id="GO:0005789">
    <property type="term" value="C:endoplasmic reticulum membrane"/>
    <property type="evidence" value="ECO:0007669"/>
    <property type="project" value="UniProtKB-SubCell"/>
</dbReference>
<evidence type="ECO:0000256" key="10">
    <source>
        <dbReference type="RuleBase" id="RU363075"/>
    </source>
</evidence>
<reference evidence="12" key="2">
    <citation type="submission" date="2025-08" db="UniProtKB">
        <authorList>
            <consortium name="Ensembl"/>
        </authorList>
    </citation>
    <scope>IDENTIFICATION</scope>
</reference>
<reference evidence="12" key="3">
    <citation type="submission" date="2025-09" db="UniProtKB">
        <authorList>
            <consortium name="Ensembl"/>
        </authorList>
    </citation>
    <scope>IDENTIFICATION</scope>
</reference>
<keyword evidence="5" id="KW-0808">Transferase</keyword>
<evidence type="ECO:0000256" key="11">
    <source>
        <dbReference type="SAM" id="MobiDB-lite"/>
    </source>
</evidence>
<comment type="subcellular location">
    <subcellularLocation>
        <location evidence="1 10">Endoplasmic reticulum membrane</location>
        <topology evidence="1 10">Multi-pass membrane protein</topology>
    </subcellularLocation>
</comment>
<feature type="transmembrane region" description="Helical" evidence="10">
    <location>
        <begin position="199"/>
        <end position="216"/>
    </location>
</feature>
<feature type="transmembrane region" description="Helical" evidence="10">
    <location>
        <begin position="137"/>
        <end position="157"/>
    </location>
</feature>
<evidence type="ECO:0000256" key="2">
    <source>
        <dbReference type="ARBA" id="ARBA00004922"/>
    </source>
</evidence>
<keyword evidence="13" id="KW-1185">Reference proteome</keyword>
<accession>A0A673TNI0</accession>
<keyword evidence="9 10" id="KW-0472">Membrane</keyword>
<keyword evidence="4 10" id="KW-0328">Glycosyltransferase</keyword>
<gene>
    <name evidence="12" type="primary">ALG9</name>
</gene>
<feature type="transmembrane region" description="Helical" evidence="10">
    <location>
        <begin position="228"/>
        <end position="252"/>
    </location>
</feature>
<keyword evidence="8 10" id="KW-1133">Transmembrane helix</keyword>
<name>A0A673TNI0_SURSU</name>
<dbReference type="InterPro" id="IPR005599">
    <property type="entry name" value="GPI_mannosylTrfase"/>
</dbReference>
<dbReference type="Ensembl" id="ENSSSUT00005017007.1">
    <property type="protein sequence ID" value="ENSSSUP00005014897.1"/>
    <property type="gene ID" value="ENSSSUG00005009605.1"/>
</dbReference>
<evidence type="ECO:0000256" key="1">
    <source>
        <dbReference type="ARBA" id="ARBA00004477"/>
    </source>
</evidence>
<dbReference type="PANTHER" id="PTHR22760">
    <property type="entry name" value="GLYCOSYLTRANSFERASE"/>
    <property type="match status" value="1"/>
</dbReference>
<dbReference type="UniPathway" id="UPA00378"/>
<evidence type="ECO:0000256" key="9">
    <source>
        <dbReference type="ARBA" id="ARBA00023136"/>
    </source>
</evidence>
<feature type="transmembrane region" description="Helical" evidence="10">
    <location>
        <begin position="177"/>
        <end position="194"/>
    </location>
</feature>